<gene>
    <name evidence="1" type="ORF">P799_16210</name>
</gene>
<dbReference type="Proteomes" id="UP000023555">
    <property type="component" value="Unassembled WGS sequence"/>
</dbReference>
<name>W7S1T0_LYSSH</name>
<reference evidence="1 2" key="1">
    <citation type="journal article" date="2015" name="Stand. Genomic Sci.">
        <title>Genome sequence and description of the mosquitocidal and heavy metal tolerant strain Lysinibacillus sphaericus CBAM5.</title>
        <authorList>
            <person name="Pena-Montenegro T.D."/>
            <person name="Lozano L."/>
            <person name="Dussan J."/>
        </authorList>
    </citation>
    <scope>NUCLEOTIDE SEQUENCE [LARGE SCALE GENOMIC DNA]</scope>
    <source>
        <strain evidence="1">CBAM5</strain>
    </source>
</reference>
<dbReference type="HOGENOM" id="CLU_3397271_0_0_9"/>
<evidence type="ECO:0000313" key="1">
    <source>
        <dbReference type="EMBL" id="EWH32176.1"/>
    </source>
</evidence>
<dbReference type="EMBL" id="AYKQ01000010">
    <property type="protein sequence ID" value="EWH32176.1"/>
    <property type="molecule type" value="Genomic_DNA"/>
</dbReference>
<protein>
    <submittedName>
        <fullName evidence="1">Uncharacterized protein</fullName>
    </submittedName>
</protein>
<comment type="caution">
    <text evidence="1">The sequence shown here is derived from an EMBL/GenBank/DDBJ whole genome shotgun (WGS) entry which is preliminary data.</text>
</comment>
<accession>W7S1T0</accession>
<evidence type="ECO:0000313" key="2">
    <source>
        <dbReference type="Proteomes" id="UP000023555"/>
    </source>
</evidence>
<sequence length="31" mass="3852">MKMSIPRFFVREDDGKYDTLNTKLKYKRELK</sequence>
<proteinExistence type="predicted"/>
<dbReference type="AlphaFoldDB" id="W7S1T0"/>
<organism evidence="1 2">
    <name type="scientific">Lysinibacillus sphaericus CBAM5</name>
    <dbReference type="NCBI Taxonomy" id="1400869"/>
    <lineage>
        <taxon>Bacteria</taxon>
        <taxon>Bacillati</taxon>
        <taxon>Bacillota</taxon>
        <taxon>Bacilli</taxon>
        <taxon>Bacillales</taxon>
        <taxon>Bacillaceae</taxon>
        <taxon>Lysinibacillus</taxon>
    </lineage>
</organism>